<protein>
    <submittedName>
        <fullName evidence="1">Uncharacterized protein</fullName>
    </submittedName>
</protein>
<dbReference type="RefSeq" id="WP_010925054.1">
    <property type="nucleotide sequence ID" value="NC_002771.1"/>
</dbReference>
<dbReference type="eggNOG" id="ENOG502ZCWI">
    <property type="taxonomic scope" value="Bacteria"/>
</dbReference>
<proteinExistence type="predicted"/>
<name>Q98QW0_MYCPU</name>
<sequence>MLSGFRKLNSNDIEIKKNNSWDISKTYPSDLKASDLKIEKGQITSPKFEVQIRKSVADTAQVLKFFNIEIEVVNYKNYSGQVDFNVKLVRNTSSKNSSSFSKVITGFKREQVRNNKVFYSHQNQSSYGLGYFLTTRELIDIFVKARNNNDTRGLVDSLLEQEKNNLPDFKKLKEFYIKTTGVDSQNENQMFIFGGSQTINTLENFKNKLIDFINENTFFKRKNIDKNSNDFKTEFEAKNDKNHKKNVLLKYYDLEIPKGYTFYLEDNAKLSPISASQSSYSAYELEYKLKKGSKVISKWTILVYVTFVPIEFRRIFDEFWAANFLKTRYLSNNKHWLSAIVDELKQIKFKASNNINTNSAQFSDVIRRRMTIANDMLTYFHVVKQDDKYKVIRLRFRSSGADGKYINVRILDSFSIETKHVSASKVEDILTFDQVNKSQKVNEQIFVDGLLLVNLK</sequence>
<dbReference type="AlphaFoldDB" id="Q98QW0"/>
<keyword evidence="2" id="KW-1185">Reference proteome</keyword>
<dbReference type="KEGG" id="mpu:MYPU_2500"/>
<evidence type="ECO:0000313" key="1">
    <source>
        <dbReference type="EMBL" id="CAC13423.1"/>
    </source>
</evidence>
<reference evidence="1 2" key="1">
    <citation type="journal article" date="2001" name="Nucleic Acids Res.">
        <title>The complete genome sequence of the murine respiratory pathogen Mycoplasma pulmonis.</title>
        <authorList>
            <person name="Chambaud I."/>
            <person name="Heilig R."/>
            <person name="Ferris S."/>
            <person name="Barbe V."/>
            <person name="Samson D."/>
            <person name="Galisson F."/>
            <person name="Moszer I."/>
            <person name="Dybvig K."/>
            <person name="Wroblewski H."/>
            <person name="Viari A."/>
            <person name="Rocha E.P.C."/>
            <person name="Blanchard A."/>
        </authorList>
    </citation>
    <scope>NUCLEOTIDE SEQUENCE [LARGE SCALE GENOMIC DNA]</scope>
    <source>
        <strain evidence="1 2">UAB CTIP</strain>
    </source>
</reference>
<gene>
    <name evidence="1" type="ordered locus">MYPU_2500</name>
</gene>
<evidence type="ECO:0000313" key="2">
    <source>
        <dbReference type="Proteomes" id="UP000000528"/>
    </source>
</evidence>
<dbReference type="Proteomes" id="UP000000528">
    <property type="component" value="Chromosome"/>
</dbReference>
<dbReference type="EMBL" id="AL445563">
    <property type="protein sequence ID" value="CAC13423.1"/>
    <property type="molecule type" value="Genomic_DNA"/>
</dbReference>
<dbReference type="HOGENOM" id="CLU_599675_0_0_14"/>
<dbReference type="PIR" id="B90543">
    <property type="entry name" value="B90543"/>
</dbReference>
<accession>Q98QW0</accession>
<organism evidence="2">
    <name type="scientific">Mycoplasmopsis pulmonis (strain UAB CTIP)</name>
    <name type="common">Mycoplasma pulmonis</name>
    <dbReference type="NCBI Taxonomy" id="272635"/>
    <lineage>
        <taxon>Bacteria</taxon>
        <taxon>Bacillati</taxon>
        <taxon>Mycoplasmatota</taxon>
        <taxon>Mycoplasmoidales</taxon>
        <taxon>Metamycoplasmataceae</taxon>
        <taxon>Mycoplasmopsis</taxon>
    </lineage>
</organism>